<dbReference type="Gene3D" id="3.30.200.20">
    <property type="entry name" value="Phosphorylase Kinase, domain 1"/>
    <property type="match status" value="1"/>
</dbReference>
<dbReference type="SUPFAM" id="SSF56112">
    <property type="entry name" value="Protein kinase-like (PK-like)"/>
    <property type="match status" value="1"/>
</dbReference>
<gene>
    <name evidence="2" type="ORF">RM540_09610</name>
</gene>
<comment type="caution">
    <text evidence="2">The sequence shown here is derived from an EMBL/GenBank/DDBJ whole genome shotgun (WGS) entry which is preliminary data.</text>
</comment>
<dbReference type="PANTHER" id="PTHR47829">
    <property type="entry name" value="HYDROLASE, PUTATIVE (AFU_ORTHOLOGUE AFUA_1G12880)-RELATED"/>
    <property type="match status" value="1"/>
</dbReference>
<proteinExistence type="predicted"/>
<dbReference type="RefSeq" id="WP_311663518.1">
    <property type="nucleotide sequence ID" value="NZ_JAVRHT010000020.1"/>
</dbReference>
<evidence type="ECO:0000259" key="1">
    <source>
        <dbReference type="Pfam" id="PF01636"/>
    </source>
</evidence>
<evidence type="ECO:0000313" key="3">
    <source>
        <dbReference type="Proteomes" id="UP001267426"/>
    </source>
</evidence>
<dbReference type="InterPro" id="IPR002575">
    <property type="entry name" value="Aminoglycoside_PTrfase"/>
</dbReference>
<dbReference type="Pfam" id="PF01636">
    <property type="entry name" value="APH"/>
    <property type="match status" value="1"/>
</dbReference>
<dbReference type="InterPro" id="IPR011009">
    <property type="entry name" value="Kinase-like_dom_sf"/>
</dbReference>
<feature type="domain" description="Aminoglycoside phosphotransferase" evidence="1">
    <location>
        <begin position="38"/>
        <end position="266"/>
    </location>
</feature>
<reference evidence="2 3" key="1">
    <citation type="submission" date="2023-09" db="EMBL/GenBank/DDBJ databases">
        <authorList>
            <person name="Rey-Velasco X."/>
        </authorList>
    </citation>
    <scope>NUCLEOTIDE SEQUENCE [LARGE SCALE GENOMIC DNA]</scope>
    <source>
        <strain evidence="2 3">F394</strain>
    </source>
</reference>
<accession>A0ABU3BRT3</accession>
<dbReference type="CDD" id="cd05154">
    <property type="entry name" value="ACAD10_11_N-like"/>
    <property type="match status" value="1"/>
</dbReference>
<dbReference type="Gene3D" id="3.90.1200.10">
    <property type="match status" value="1"/>
</dbReference>
<dbReference type="InterPro" id="IPR041726">
    <property type="entry name" value="ACAD10_11_N"/>
</dbReference>
<dbReference type="PANTHER" id="PTHR47829:SF1">
    <property type="entry name" value="HAD FAMILY PHOSPHATASE"/>
    <property type="match status" value="1"/>
</dbReference>
<protein>
    <submittedName>
        <fullName evidence="2">Phosphotransferase family protein</fullName>
    </submittedName>
</protein>
<dbReference type="InterPro" id="IPR052898">
    <property type="entry name" value="ACAD10-like"/>
</dbReference>
<name>A0ABU3BRT3_9BACT</name>
<dbReference type="Proteomes" id="UP001267426">
    <property type="component" value="Unassembled WGS sequence"/>
</dbReference>
<evidence type="ECO:0000313" key="2">
    <source>
        <dbReference type="EMBL" id="MDT0632002.1"/>
    </source>
</evidence>
<organism evidence="2 3">
    <name type="scientific">Rubrivirga litoralis</name>
    <dbReference type="NCBI Taxonomy" id="3075598"/>
    <lineage>
        <taxon>Bacteria</taxon>
        <taxon>Pseudomonadati</taxon>
        <taxon>Rhodothermota</taxon>
        <taxon>Rhodothermia</taxon>
        <taxon>Rhodothermales</taxon>
        <taxon>Rubricoccaceae</taxon>
        <taxon>Rubrivirga</taxon>
    </lineage>
</organism>
<keyword evidence="3" id="KW-1185">Reference proteome</keyword>
<sequence>MPALDRPRDVRPGDELDLDALSAWLGDALGVTERPVVHQYPSGFSNLTYLLDLGHREVVLRRPPHGAHVRGGHDMGREYGLLTALDGHVPVPEPLAYEPTGDVLGAPFYVMEHVPGVVLRTTAPPEARPDADAMRRVAGAFVETFARLHAVDVEAVGLADLGRPEGYVGRQVAGWERRYTAAATDVVPELERAFAWMQAHQPPESDATLVHNDFKYDNLVLDPGDLADVRAVLDWELATVGDPLMDLGSTLGYWVEATDRPALKAMALSPTWWPGNPTRAELVEAYEARTGREVEHAVFYTAYGFVKLAVIAQQIYQRWTLGTATDPRFEGLIHTVRACGETAARAIERDRISELHGG</sequence>
<dbReference type="EMBL" id="JAVRHT010000020">
    <property type="protein sequence ID" value="MDT0632002.1"/>
    <property type="molecule type" value="Genomic_DNA"/>
</dbReference>